<name>A0A1V0B2U8_9GAMM</name>
<accession>A0A1V0B2U8</accession>
<sequence length="179" mass="19453">MTSLTQTRLSRRELLKIGAGASLALTTVGLTATLSGCSSSRPSSDFDVLRDSDLPVLAALLPALVGNHPALTNQPQAITATLRQLDISLAHTSAAIQKDVHDLLGLLSLPLTRGPLTGIWGSWEQASPERLEAFLQRWRDSRLEMLRQGYKALSQLLLMAWYALPLSWETTGYPGPPQI</sequence>
<reference evidence="1 2" key="1">
    <citation type="submission" date="2017-03" db="EMBL/GenBank/DDBJ databases">
        <title>Complete genome sequence of the novel DNRA strain Pseudomonas sp. S-6-2 isolated from Chinese polluted river sediment. Journal of Biotechnology.</title>
        <authorList>
            <person name="Li J."/>
            <person name="Xiang F."/>
            <person name="Wang L."/>
            <person name="Xi L."/>
            <person name="Liu J."/>
        </authorList>
    </citation>
    <scope>NUCLEOTIDE SEQUENCE [LARGE SCALE GENOMIC DNA]</scope>
    <source>
        <strain evidence="1 2">S-6-2</strain>
    </source>
</reference>
<organism evidence="1 2">
    <name type="scientific">Halopseudomonas phragmitis</name>
    <dbReference type="NCBI Taxonomy" id="1931241"/>
    <lineage>
        <taxon>Bacteria</taxon>
        <taxon>Pseudomonadati</taxon>
        <taxon>Pseudomonadota</taxon>
        <taxon>Gammaproteobacteria</taxon>
        <taxon>Pseudomonadales</taxon>
        <taxon>Pseudomonadaceae</taxon>
        <taxon>Halopseudomonas</taxon>
    </lineage>
</organism>
<dbReference type="EMBL" id="CP020100">
    <property type="protein sequence ID" value="AQZ94263.1"/>
    <property type="molecule type" value="Genomic_DNA"/>
</dbReference>
<proteinExistence type="predicted"/>
<dbReference type="KEGG" id="ppha:BVH74_05630"/>
<dbReference type="RefSeq" id="WP_080049116.1">
    <property type="nucleotide sequence ID" value="NZ_CP020100.1"/>
</dbReference>
<dbReference type="Proteomes" id="UP000243488">
    <property type="component" value="Chromosome"/>
</dbReference>
<dbReference type="STRING" id="1931241.BVH74_05630"/>
<protein>
    <submittedName>
        <fullName evidence="1">Twin-arginine translocation pathway signal protein</fullName>
    </submittedName>
</protein>
<gene>
    <name evidence="1" type="ORF">BVH74_05630</name>
</gene>
<dbReference type="InterPro" id="IPR006311">
    <property type="entry name" value="TAT_signal"/>
</dbReference>
<dbReference type="PROSITE" id="PS51318">
    <property type="entry name" value="TAT"/>
    <property type="match status" value="1"/>
</dbReference>
<dbReference type="AlphaFoldDB" id="A0A1V0B2U8"/>
<evidence type="ECO:0000313" key="1">
    <source>
        <dbReference type="EMBL" id="AQZ94263.1"/>
    </source>
</evidence>
<evidence type="ECO:0000313" key="2">
    <source>
        <dbReference type="Proteomes" id="UP000243488"/>
    </source>
</evidence>
<keyword evidence="2" id="KW-1185">Reference proteome</keyword>